<organism evidence="2 3">
    <name type="scientific">Caenorhabditis elegans</name>
    <dbReference type="NCBI Taxonomy" id="6239"/>
    <lineage>
        <taxon>Eukaryota</taxon>
        <taxon>Metazoa</taxon>
        <taxon>Ecdysozoa</taxon>
        <taxon>Nematoda</taxon>
        <taxon>Chromadorea</taxon>
        <taxon>Rhabditida</taxon>
        <taxon>Rhabditina</taxon>
        <taxon>Rhabditomorpha</taxon>
        <taxon>Rhabditoidea</taxon>
        <taxon>Rhabditidae</taxon>
        <taxon>Peloderinae</taxon>
        <taxon>Caenorhabditis</taxon>
    </lineage>
</organism>
<feature type="domain" description="Sdz-33 F-box" evidence="1">
    <location>
        <begin position="158"/>
        <end position="221"/>
    </location>
</feature>
<dbReference type="Proteomes" id="UP000001940">
    <property type="component" value="Chromosome II"/>
</dbReference>
<dbReference type="AlphaFoldDB" id="Q23182"/>
<dbReference type="InterPro" id="IPR012885">
    <property type="entry name" value="F-box_Sdz-33"/>
</dbReference>
<dbReference type="RefSeq" id="NP_001317765.1">
    <property type="nucleotide sequence ID" value="NM_001330949.2"/>
</dbReference>
<dbReference type="EMBL" id="BX284602">
    <property type="protein sequence ID" value="CCD73310.2"/>
    <property type="molecule type" value="Genomic_DNA"/>
</dbReference>
<dbReference type="InParanoid" id="Q23182"/>
<evidence type="ECO:0000313" key="2">
    <source>
        <dbReference type="EMBL" id="CCD73310.2"/>
    </source>
</evidence>
<protein>
    <submittedName>
        <fullName evidence="2">F-box associated domain-containing protein</fullName>
    </submittedName>
</protein>
<dbReference type="InterPro" id="IPR053222">
    <property type="entry name" value="Zygotic_Embryogenesis-Asso"/>
</dbReference>
<accession>Q23182</accession>
<dbReference type="CTD" id="189234"/>
<dbReference type="UCSC" id="W06A11.3">
    <property type="organism name" value="c. elegans"/>
</dbReference>
<dbReference type="AGR" id="WB:WBGene00021054"/>
<dbReference type="WormBase" id="W06A11.3">
    <property type="protein sequence ID" value="CE51590"/>
    <property type="gene ID" value="WBGene00021054"/>
    <property type="gene designation" value="fbxb-118"/>
</dbReference>
<dbReference type="HOGENOM" id="CLU_1066460_0_0_1"/>
<sequence>MGSLSPRRRYPSEPLSDLLQHMHMTEIIFRSFCSKSVKRHLKSLNVSDVDLRIVLRKQPGVCLMYCHVSAEVEYSEKNFVPVSVKIKARDYLLHFVDVLNNPHIDVVYEEGDDSLADFPIRVLTCRNVQSQNKVLQDAMNNAKNLRMFGPTPPYHSSHQVLFKNFYEVLVGFLNLDLNSLLTIESPIVKVRSTEITENDLGLFLKHWMLDCANRNLKYLEIKCKNKLNETTLCKGIKYRQQLETIKRTFEYKDPMGGFRRSETVYGGYDISRSDGVQATFFCDLWFFYFMIWD</sequence>
<evidence type="ECO:0000313" key="4">
    <source>
        <dbReference type="WormBase" id="W06A11.3"/>
    </source>
</evidence>
<gene>
    <name evidence="2 4" type="primary">fbxb-118</name>
    <name evidence="2" type="ORF">CELE_W06A11.3</name>
    <name evidence="4" type="ORF">W06A11.3</name>
</gene>
<dbReference type="Bgee" id="WBGene00021054">
    <property type="expression patterns" value="Expressed in embryo and 1 other cell type or tissue"/>
</dbReference>
<dbReference type="PANTHER" id="PTHR22899:SF0">
    <property type="entry name" value="F-BOX ASSOCIATED DOMAIN-CONTAINING PROTEIN-RELATED"/>
    <property type="match status" value="1"/>
</dbReference>
<dbReference type="PANTHER" id="PTHR22899">
    <property type="entry name" value="CYCLIN-RELATED F-BOX FAMILY"/>
    <property type="match status" value="1"/>
</dbReference>
<evidence type="ECO:0000259" key="1">
    <source>
        <dbReference type="Pfam" id="PF07735"/>
    </source>
</evidence>
<dbReference type="GeneID" id="189234"/>
<reference evidence="2 3" key="1">
    <citation type="journal article" date="1998" name="Science">
        <title>Genome sequence of the nematode C. elegans: a platform for investigating biology.</title>
        <authorList>
            <consortium name="The C. elegans sequencing consortium"/>
            <person name="Sulson J.E."/>
            <person name="Waterston R."/>
        </authorList>
    </citation>
    <scope>NUCLEOTIDE SEQUENCE [LARGE SCALE GENOMIC DNA]</scope>
    <source>
        <strain evidence="2 3">Bristol N2</strain>
    </source>
</reference>
<keyword evidence="3" id="KW-1185">Reference proteome</keyword>
<dbReference type="PaxDb" id="6239-W06A11.3"/>
<evidence type="ECO:0000313" key="3">
    <source>
        <dbReference type="Proteomes" id="UP000001940"/>
    </source>
</evidence>
<dbReference type="PIR" id="T26208">
    <property type="entry name" value="T26208"/>
</dbReference>
<proteinExistence type="predicted"/>
<dbReference type="Pfam" id="PF07735">
    <property type="entry name" value="FBA_2"/>
    <property type="match status" value="1"/>
</dbReference>
<dbReference type="DIP" id="DIP-26732N"/>
<dbReference type="KEGG" id="cel:CELE_W06A11.3"/>
<name>Q23182_CAEEL</name>
<dbReference type="OrthoDB" id="5910554at2759"/>
<dbReference type="IntAct" id="Q23182">
    <property type="interactions" value="1"/>
</dbReference>
<dbReference type="FunCoup" id="Q23182">
    <property type="interactions" value="173"/>
</dbReference>